<proteinExistence type="predicted"/>
<reference evidence="7 10" key="2">
    <citation type="submission" date="2023-05" db="EMBL/GenBank/DDBJ databases">
        <title>Cataloging the Phylogenetic Diversity of Human Bladder Bacteria.</title>
        <authorList>
            <person name="Du J."/>
        </authorList>
    </citation>
    <scope>NUCLEOTIDE SEQUENCE [LARGE SCALE GENOMIC DNA]</scope>
    <source>
        <strain evidence="7 10">UMB9230</strain>
    </source>
</reference>
<dbReference type="Proteomes" id="UP001240561">
    <property type="component" value="Unassembled WGS sequence"/>
</dbReference>
<name>A0A0J8F904_GARVA</name>
<feature type="transmembrane region" description="Helical" evidence="6">
    <location>
        <begin position="139"/>
        <end position="162"/>
    </location>
</feature>
<sequence>MNKTSSAEESSSIKVKDFESLLKVSHIDVTASSKRLESERLVSPSWFIRKLNPISRFIGALLLCLPMFVTLDIVSASIAFGLDILLFAIAGVTPWYVLRHTWPVWIAASGSFISVLLYGQSSGDDIFKFGWMHISQGSLYLAICTFVRVASVAVPGVILAIGLDPTDLADGLVQILHFSPRFVYGALAGLRMFSLLQNDWRAFGLARRSRGISDGKALQRMLSQSFGLLVLSIRRGTKLATAMEARAFGSSIKRVPARKSKLTAYDWIFYVICIAVPAIALYASIQTGYWHNAFIHM</sequence>
<feature type="transmembrane region" description="Helical" evidence="6">
    <location>
        <begin position="57"/>
        <end position="90"/>
    </location>
</feature>
<dbReference type="PANTHER" id="PTHR34857:SF2">
    <property type="entry name" value="SLL0384 PROTEIN"/>
    <property type="match status" value="1"/>
</dbReference>
<comment type="subcellular location">
    <subcellularLocation>
        <location evidence="1">Membrane</location>
        <topology evidence="1">Multi-pass membrane protein</topology>
    </subcellularLocation>
</comment>
<accession>A0A0J8F904</accession>
<dbReference type="InterPro" id="IPR051611">
    <property type="entry name" value="ECF_transporter_component"/>
</dbReference>
<keyword evidence="5 6" id="KW-0472">Membrane</keyword>
<evidence type="ECO:0000256" key="3">
    <source>
        <dbReference type="ARBA" id="ARBA00022692"/>
    </source>
</evidence>
<evidence type="ECO:0000313" key="10">
    <source>
        <dbReference type="Proteomes" id="UP001240561"/>
    </source>
</evidence>
<keyword evidence="3 6" id="KW-0812">Transmembrane</keyword>
<feature type="transmembrane region" description="Helical" evidence="6">
    <location>
        <begin position="267"/>
        <end position="285"/>
    </location>
</feature>
<evidence type="ECO:0000256" key="5">
    <source>
        <dbReference type="ARBA" id="ARBA00023136"/>
    </source>
</evidence>
<dbReference type="GO" id="GO:0005886">
    <property type="term" value="C:plasma membrane"/>
    <property type="evidence" value="ECO:0007669"/>
    <property type="project" value="UniProtKB-ARBA"/>
</dbReference>
<comment type="caution">
    <text evidence="8">The sequence shown here is derived from an EMBL/GenBank/DDBJ whole genome shotgun (WGS) entry which is preliminary data.</text>
</comment>
<evidence type="ECO:0000256" key="2">
    <source>
        <dbReference type="ARBA" id="ARBA00022475"/>
    </source>
</evidence>
<dbReference type="Pfam" id="PF02361">
    <property type="entry name" value="CbiQ"/>
    <property type="match status" value="1"/>
</dbReference>
<dbReference type="GeneID" id="45576531"/>
<organism evidence="8 9">
    <name type="scientific">Gardnerella vaginalis</name>
    <dbReference type="NCBI Taxonomy" id="2702"/>
    <lineage>
        <taxon>Bacteria</taxon>
        <taxon>Bacillati</taxon>
        <taxon>Actinomycetota</taxon>
        <taxon>Actinomycetes</taxon>
        <taxon>Bifidobacteriales</taxon>
        <taxon>Bifidobacteriaceae</taxon>
        <taxon>Gardnerella</taxon>
    </lineage>
</organism>
<evidence type="ECO:0000256" key="1">
    <source>
        <dbReference type="ARBA" id="ARBA00004141"/>
    </source>
</evidence>
<evidence type="ECO:0000256" key="6">
    <source>
        <dbReference type="SAM" id="Phobius"/>
    </source>
</evidence>
<dbReference type="EMBL" id="JASOGJ010000001">
    <property type="protein sequence ID" value="MDK6695157.1"/>
    <property type="molecule type" value="Genomic_DNA"/>
</dbReference>
<feature type="transmembrane region" description="Helical" evidence="6">
    <location>
        <begin position="102"/>
        <end position="119"/>
    </location>
</feature>
<reference evidence="8 9" key="1">
    <citation type="submission" date="2017-07" db="EMBL/GenBank/DDBJ databases">
        <title>A comparative genomics approach to explaining the enigmatic role of Gardnerella vaginalis in the vaginal microbiome.</title>
        <authorList>
            <person name="Vancuren S.J."/>
            <person name="Hill J.E."/>
        </authorList>
    </citation>
    <scope>NUCLEOTIDE SEQUENCE [LARGE SCALE GENOMIC DNA]</scope>
    <source>
        <strain evidence="8 9">WP023</strain>
    </source>
</reference>
<dbReference type="EMBL" id="NNRU01000002">
    <property type="protein sequence ID" value="RFT29585.1"/>
    <property type="molecule type" value="Genomic_DNA"/>
</dbReference>
<feature type="transmembrane region" description="Helical" evidence="6">
    <location>
        <begin position="182"/>
        <end position="200"/>
    </location>
</feature>
<dbReference type="CDD" id="cd16914">
    <property type="entry name" value="EcfT"/>
    <property type="match status" value="1"/>
</dbReference>
<dbReference type="PANTHER" id="PTHR34857">
    <property type="entry name" value="SLL0384 PROTEIN"/>
    <property type="match status" value="1"/>
</dbReference>
<dbReference type="InterPro" id="IPR003339">
    <property type="entry name" value="ABC/ECF_trnsptr_transmembrane"/>
</dbReference>
<dbReference type="AlphaFoldDB" id="A0A0J8F904"/>
<protein>
    <submittedName>
        <fullName evidence="7">Energy-coupling factor transporter transmembrane component T</fullName>
    </submittedName>
    <submittedName>
        <fullName evidence="8">Energy-coupling factor transporter transmembrane protein EcfT</fullName>
    </submittedName>
</protein>
<gene>
    <name evidence="8" type="ORF">CG405_02260</name>
    <name evidence="7" type="ORF">QP177_01015</name>
</gene>
<evidence type="ECO:0000313" key="7">
    <source>
        <dbReference type="EMBL" id="MDK6695157.1"/>
    </source>
</evidence>
<evidence type="ECO:0000313" key="8">
    <source>
        <dbReference type="EMBL" id="RFT29585.1"/>
    </source>
</evidence>
<evidence type="ECO:0000256" key="4">
    <source>
        <dbReference type="ARBA" id="ARBA00022989"/>
    </source>
</evidence>
<keyword evidence="4 6" id="KW-1133">Transmembrane helix</keyword>
<dbReference type="Proteomes" id="UP000258379">
    <property type="component" value="Unassembled WGS sequence"/>
</dbReference>
<evidence type="ECO:0000313" key="9">
    <source>
        <dbReference type="Proteomes" id="UP000258379"/>
    </source>
</evidence>
<keyword evidence="2" id="KW-1003">Cell membrane</keyword>
<dbReference type="RefSeq" id="WP_004112518.1">
    <property type="nucleotide sequence ID" value="NZ_CP033836.1"/>
</dbReference>